<accession>A0A1Q8SPI7</accession>
<dbReference type="OrthoDB" id="6312934at2"/>
<dbReference type="Proteomes" id="UP000186878">
    <property type="component" value="Unassembled WGS sequence"/>
</dbReference>
<name>A0A1Q8SPI7_9GAMM</name>
<dbReference type="Pfam" id="PF05926">
    <property type="entry name" value="Phage_GPL"/>
    <property type="match status" value="1"/>
</dbReference>
<dbReference type="InterPro" id="IPR009225">
    <property type="entry name" value="Phage_head_completion_GpL"/>
</dbReference>
<organism evidence="1 2">
    <name type="scientific">Salinicola socius</name>
    <dbReference type="NCBI Taxonomy" id="404433"/>
    <lineage>
        <taxon>Bacteria</taxon>
        <taxon>Pseudomonadati</taxon>
        <taxon>Pseudomonadota</taxon>
        <taxon>Gammaproteobacteria</taxon>
        <taxon>Oceanospirillales</taxon>
        <taxon>Halomonadaceae</taxon>
        <taxon>Salinicola</taxon>
    </lineage>
</organism>
<evidence type="ECO:0008006" key="3">
    <source>
        <dbReference type="Google" id="ProtNLM"/>
    </source>
</evidence>
<dbReference type="RefSeq" id="WP_075570949.1">
    <property type="nucleotide sequence ID" value="NZ_MSDO01000022.1"/>
</dbReference>
<dbReference type="AlphaFoldDB" id="A0A1Q8SPI7"/>
<proteinExistence type="predicted"/>
<evidence type="ECO:0000313" key="1">
    <source>
        <dbReference type="EMBL" id="OLO03347.1"/>
    </source>
</evidence>
<gene>
    <name evidence="1" type="ORF">BTW07_14795</name>
</gene>
<sequence>MSSFVATGNASAIQADPIPNNPFWPNIDPAEFRNAHRIDGTVTPQRITDVLLTAMATTNRVLRHWQAEQMETGYLVVDSVPEPIWQPAGIYPALYKRAVFAEAHAQLLERYRDYDATAASRDRGDLDDQTSDTYRRDARWAVSEILGRSHVTVELI</sequence>
<reference evidence="1 2" key="1">
    <citation type="submission" date="2016-12" db="EMBL/GenBank/DDBJ databases">
        <title>Draft genome sequences of strains Salinicola socius SMB35, Salinicola sp. MH3R3-1 and Chromohalobacter sp. SMB17 from the Verkhnekamsk potash mining region of Russia.</title>
        <authorList>
            <person name="Mavrodi D.V."/>
            <person name="Olsson B.E."/>
            <person name="Korsakova E.S."/>
            <person name="Pyankova A."/>
            <person name="Mavrodi O.V."/>
            <person name="Plotnikova E.G."/>
        </authorList>
    </citation>
    <scope>NUCLEOTIDE SEQUENCE [LARGE SCALE GENOMIC DNA]</scope>
    <source>
        <strain evidence="1 2">SMB35</strain>
    </source>
</reference>
<keyword evidence="2" id="KW-1185">Reference proteome</keyword>
<comment type="caution">
    <text evidence="1">The sequence shown here is derived from an EMBL/GenBank/DDBJ whole genome shotgun (WGS) entry which is preliminary data.</text>
</comment>
<dbReference type="STRING" id="404433.BTW07_14795"/>
<dbReference type="EMBL" id="MSDO01000022">
    <property type="protein sequence ID" value="OLO03347.1"/>
    <property type="molecule type" value="Genomic_DNA"/>
</dbReference>
<evidence type="ECO:0000313" key="2">
    <source>
        <dbReference type="Proteomes" id="UP000186878"/>
    </source>
</evidence>
<protein>
    <recommendedName>
        <fullName evidence="3">Head completion/stabilization protein</fullName>
    </recommendedName>
</protein>